<organism evidence="9 10">
    <name type="scientific">Cupriavidus malaysiensis</name>
    <dbReference type="NCBI Taxonomy" id="367825"/>
    <lineage>
        <taxon>Bacteria</taxon>
        <taxon>Pseudomonadati</taxon>
        <taxon>Pseudomonadota</taxon>
        <taxon>Betaproteobacteria</taxon>
        <taxon>Burkholderiales</taxon>
        <taxon>Burkholderiaceae</taxon>
        <taxon>Cupriavidus</taxon>
    </lineage>
</organism>
<dbReference type="CDD" id="cd00082">
    <property type="entry name" value="HisKA"/>
    <property type="match status" value="1"/>
</dbReference>
<dbReference type="Gene3D" id="3.30.450.20">
    <property type="entry name" value="PAS domain"/>
    <property type="match status" value="1"/>
</dbReference>
<evidence type="ECO:0000256" key="6">
    <source>
        <dbReference type="PROSITE-ProRule" id="PRU00169"/>
    </source>
</evidence>
<comment type="catalytic activity">
    <reaction evidence="1">
        <text>ATP + protein L-histidine = ADP + protein N-phospho-L-histidine.</text>
        <dbReference type="EC" id="2.7.13.3"/>
    </reaction>
</comment>
<dbReference type="NCBIfam" id="TIGR00229">
    <property type="entry name" value="sensory_box"/>
    <property type="match status" value="1"/>
</dbReference>
<reference evidence="9 10" key="1">
    <citation type="submission" date="2016-10" db="EMBL/GenBank/DDBJ databases">
        <title>Complete genome sequences of three Cupriavidus strains isolated from various Malaysian environments.</title>
        <authorList>
            <person name="Abdullah A.A.-A."/>
            <person name="Shafie N.A.H."/>
            <person name="Lau N.S."/>
        </authorList>
    </citation>
    <scope>NUCLEOTIDE SEQUENCE [LARGE SCALE GENOMIC DNA]</scope>
    <source>
        <strain evidence="9 10">USMAA1020</strain>
    </source>
</reference>
<dbReference type="Gene3D" id="3.40.50.2300">
    <property type="match status" value="1"/>
</dbReference>
<dbReference type="PRINTS" id="PR00344">
    <property type="entry name" value="BCTRLSENSOR"/>
</dbReference>
<evidence type="ECO:0000256" key="4">
    <source>
        <dbReference type="ARBA" id="ARBA00022679"/>
    </source>
</evidence>
<dbReference type="InterPro" id="IPR036097">
    <property type="entry name" value="HisK_dim/P_sf"/>
</dbReference>
<dbReference type="InterPro" id="IPR003661">
    <property type="entry name" value="HisK_dim/P_dom"/>
</dbReference>
<dbReference type="Pfam" id="PF00072">
    <property type="entry name" value="Response_reg"/>
    <property type="match status" value="1"/>
</dbReference>
<dbReference type="Proteomes" id="UP000177515">
    <property type="component" value="Chromosome 2"/>
</dbReference>
<sequence>MPDSAAISAIPPDTPQCLQVLVVDDMPASRAETAQRVREAGHRAVEAGSGEEALAVVAARHVDLVLLDLLMPDMDGFEATRRLRAREPYSWLPVVVMSSMSGADHFVKAIEQGADDYLLKPVSPELLQAKLRNIGRALELQTRLAAQAMHNRALFDHVGDAVLALDGAQRICDANRAGLALLGLSALPPDGIPLHSLIPSGLPPLEPGDARQVRIERNLRRADGRESAAEIGMTGWPSGSAARVSLVLRDLSERRRLERLKDEFLSTISHELRTPLTSVLGALGLLAGGAAGELPEQARRLTEVAQRNGERLGRLIDDVLDLTKLEADRMMLNLRVQALEPLLAEAVQANADYARRLGRTLQVVAPPPPGLRAEIDADRFLQVMANLLSNAVKHSPPEQPVEIRCHCAQGRLRIAVRDHGPGIDPAFRARLFEKFSQAEQTDRRSGAGTGLGLHISRLLIERMGGKVSAVSTAGHGAEFVVDLPVWRGGAERTLSQPQVMVIDGDPRARDRIAALLSPLCELHCLDDLGQAVDEAAPAPALLIADPAGADGPLDTVCVRLRRLAGPAPVLLYTDAIGAEQAGAHGFTLLSKRGTGNDAFLRAVRLAANLAGD</sequence>
<dbReference type="PROSITE" id="PS50109">
    <property type="entry name" value="HIS_KIN"/>
    <property type="match status" value="1"/>
</dbReference>
<dbReference type="InterPro" id="IPR035965">
    <property type="entry name" value="PAS-like_dom_sf"/>
</dbReference>
<dbReference type="Gene3D" id="1.10.287.130">
    <property type="match status" value="1"/>
</dbReference>
<dbReference type="Pfam" id="PF02518">
    <property type="entry name" value="HATPase_c"/>
    <property type="match status" value="1"/>
</dbReference>
<dbReference type="InterPro" id="IPR001789">
    <property type="entry name" value="Sig_transdc_resp-reg_receiver"/>
</dbReference>
<keyword evidence="3 6" id="KW-0597">Phosphoprotein</keyword>
<feature type="domain" description="Histidine kinase" evidence="7">
    <location>
        <begin position="267"/>
        <end position="487"/>
    </location>
</feature>
<dbReference type="SMART" id="SM00091">
    <property type="entry name" value="PAS"/>
    <property type="match status" value="1"/>
</dbReference>
<keyword evidence="4" id="KW-0808">Transferase</keyword>
<dbReference type="GO" id="GO:0016301">
    <property type="term" value="F:kinase activity"/>
    <property type="evidence" value="ECO:0007669"/>
    <property type="project" value="UniProtKB-KW"/>
</dbReference>
<dbReference type="SMART" id="SM00387">
    <property type="entry name" value="HATPase_c"/>
    <property type="match status" value="1"/>
</dbReference>
<dbReference type="SMART" id="SM00388">
    <property type="entry name" value="HisKA"/>
    <property type="match status" value="1"/>
</dbReference>
<dbReference type="SMART" id="SM00448">
    <property type="entry name" value="REC"/>
    <property type="match status" value="1"/>
</dbReference>
<evidence type="ECO:0000256" key="5">
    <source>
        <dbReference type="ARBA" id="ARBA00022777"/>
    </source>
</evidence>
<dbReference type="PROSITE" id="PS50110">
    <property type="entry name" value="RESPONSE_REGULATORY"/>
    <property type="match status" value="1"/>
</dbReference>
<feature type="modified residue" description="4-aspartylphosphate" evidence="6">
    <location>
        <position position="68"/>
    </location>
</feature>
<dbReference type="InterPro" id="IPR036890">
    <property type="entry name" value="HATPase_C_sf"/>
</dbReference>
<dbReference type="SUPFAM" id="SSF52172">
    <property type="entry name" value="CheY-like"/>
    <property type="match status" value="1"/>
</dbReference>
<evidence type="ECO:0000256" key="1">
    <source>
        <dbReference type="ARBA" id="ARBA00000085"/>
    </source>
</evidence>
<proteinExistence type="predicted"/>
<dbReference type="SUPFAM" id="SSF47384">
    <property type="entry name" value="Homodimeric domain of signal transducing histidine kinase"/>
    <property type="match status" value="1"/>
</dbReference>
<gene>
    <name evidence="9" type="ORF">BKK80_33645</name>
</gene>
<evidence type="ECO:0000256" key="2">
    <source>
        <dbReference type="ARBA" id="ARBA00012438"/>
    </source>
</evidence>
<dbReference type="InterPro" id="IPR004358">
    <property type="entry name" value="Sig_transdc_His_kin-like_C"/>
</dbReference>
<dbReference type="InterPro" id="IPR005467">
    <property type="entry name" value="His_kinase_dom"/>
</dbReference>
<evidence type="ECO:0000313" key="9">
    <source>
        <dbReference type="EMBL" id="AOZ10509.1"/>
    </source>
</evidence>
<feature type="domain" description="Response regulatory" evidence="8">
    <location>
        <begin position="19"/>
        <end position="135"/>
    </location>
</feature>
<dbReference type="SUPFAM" id="SSF55874">
    <property type="entry name" value="ATPase domain of HSP90 chaperone/DNA topoisomerase II/histidine kinase"/>
    <property type="match status" value="1"/>
</dbReference>
<keyword evidence="10" id="KW-1185">Reference proteome</keyword>
<dbReference type="EC" id="2.7.13.3" evidence="2"/>
<dbReference type="SUPFAM" id="SSF55785">
    <property type="entry name" value="PYP-like sensor domain (PAS domain)"/>
    <property type="match status" value="1"/>
</dbReference>
<dbReference type="RefSeq" id="WP_071039110.1">
    <property type="nucleotide sequence ID" value="NZ_CP017755.1"/>
</dbReference>
<dbReference type="InterPro" id="IPR003594">
    <property type="entry name" value="HATPase_dom"/>
</dbReference>
<dbReference type="Pfam" id="PF13188">
    <property type="entry name" value="PAS_8"/>
    <property type="match status" value="1"/>
</dbReference>
<keyword evidence="5 9" id="KW-0418">Kinase</keyword>
<dbReference type="PANTHER" id="PTHR43047">
    <property type="entry name" value="TWO-COMPONENT HISTIDINE PROTEIN KINASE"/>
    <property type="match status" value="1"/>
</dbReference>
<evidence type="ECO:0000313" key="10">
    <source>
        <dbReference type="Proteomes" id="UP000177515"/>
    </source>
</evidence>
<dbReference type="PANTHER" id="PTHR43047:SF72">
    <property type="entry name" value="OSMOSENSING HISTIDINE PROTEIN KINASE SLN1"/>
    <property type="match status" value="1"/>
</dbReference>
<evidence type="ECO:0000259" key="7">
    <source>
        <dbReference type="PROSITE" id="PS50109"/>
    </source>
</evidence>
<dbReference type="EMBL" id="CP017755">
    <property type="protein sequence ID" value="AOZ10509.1"/>
    <property type="molecule type" value="Genomic_DNA"/>
</dbReference>
<dbReference type="InterPro" id="IPR000014">
    <property type="entry name" value="PAS"/>
</dbReference>
<evidence type="ECO:0000256" key="3">
    <source>
        <dbReference type="ARBA" id="ARBA00022553"/>
    </source>
</evidence>
<accession>A0ABN4TVH0</accession>
<dbReference type="InterPro" id="IPR011006">
    <property type="entry name" value="CheY-like_superfamily"/>
</dbReference>
<name>A0ABN4TVH0_9BURK</name>
<evidence type="ECO:0000259" key="8">
    <source>
        <dbReference type="PROSITE" id="PS50110"/>
    </source>
</evidence>
<protein>
    <recommendedName>
        <fullName evidence="2">histidine kinase</fullName>
        <ecNumber evidence="2">2.7.13.3</ecNumber>
    </recommendedName>
</protein>
<dbReference type="Gene3D" id="3.30.565.10">
    <property type="entry name" value="Histidine kinase-like ATPase, C-terminal domain"/>
    <property type="match status" value="1"/>
</dbReference>
<dbReference type="Pfam" id="PF00512">
    <property type="entry name" value="HisKA"/>
    <property type="match status" value="1"/>
</dbReference>